<dbReference type="InterPro" id="IPR025662">
    <property type="entry name" value="Sigma_54_int_dom_ATP-bd_1"/>
</dbReference>
<name>A0A423XM94_9PEZI</name>
<dbReference type="SUPFAM" id="SSF52540">
    <property type="entry name" value="P-loop containing nucleoside triphosphate hydrolases"/>
    <property type="match status" value="1"/>
</dbReference>
<dbReference type="InParanoid" id="A0A423XM94"/>
<feature type="domain" description="Zeta toxin" evidence="3">
    <location>
        <begin position="49"/>
        <end position="232"/>
    </location>
</feature>
<evidence type="ECO:0000259" key="3">
    <source>
        <dbReference type="Pfam" id="PF06414"/>
    </source>
</evidence>
<gene>
    <name evidence="4" type="ORF">VPNG_00752</name>
</gene>
<comment type="caution">
    <text evidence="4">The sequence shown here is derived from an EMBL/GenBank/DDBJ whole genome shotgun (WGS) entry which is preliminary data.</text>
</comment>
<dbReference type="GO" id="GO:0016301">
    <property type="term" value="F:kinase activity"/>
    <property type="evidence" value="ECO:0007669"/>
    <property type="project" value="InterPro"/>
</dbReference>
<dbReference type="AlphaFoldDB" id="A0A423XM94"/>
<keyword evidence="2" id="KW-0067">ATP-binding</keyword>
<dbReference type="Proteomes" id="UP000285146">
    <property type="component" value="Unassembled WGS sequence"/>
</dbReference>
<dbReference type="Pfam" id="PF06414">
    <property type="entry name" value="Zeta_toxin"/>
    <property type="match status" value="1"/>
</dbReference>
<dbReference type="EMBL" id="LKEB01000002">
    <property type="protein sequence ID" value="ROW17585.1"/>
    <property type="molecule type" value="Genomic_DNA"/>
</dbReference>
<sequence>MTTSTKDFARLSVDPQAYILPNAVNQQIFDETIVPAELSHLKDAGHLEDGVQPIAILIAGQTGAGKTRVATAVWDALNTRNPAHFIADVYKTYHPEYTSILKSTPSLASAATGTDAQKWLAMASNWCIGRKIDVLFESSCRNLDELTSLVSAFHAGGYRLYVVLMAVPECLSLLGILARYYKRLSQAQPGDLPLRLTPRSVHFETYDELLTVADFIDRSKAADDVLVVRPAAALVSLDLERTRPLLEDEHSTFFADIQWVHERAGKDDVTEATLEDIEASLAALNSTGGRLSLSFPALQPLDVERWLFRK</sequence>
<dbReference type="GO" id="GO:0005524">
    <property type="term" value="F:ATP binding"/>
    <property type="evidence" value="ECO:0007669"/>
    <property type="project" value="UniProtKB-KW"/>
</dbReference>
<evidence type="ECO:0000256" key="2">
    <source>
        <dbReference type="ARBA" id="ARBA00022840"/>
    </source>
</evidence>
<reference evidence="4 5" key="1">
    <citation type="submission" date="2015-09" db="EMBL/GenBank/DDBJ databases">
        <title>Host preference determinants of Valsa canker pathogens revealed by comparative genomics.</title>
        <authorList>
            <person name="Yin Z."/>
            <person name="Huang L."/>
        </authorList>
    </citation>
    <scope>NUCLEOTIDE SEQUENCE [LARGE SCALE GENOMIC DNA]</scope>
    <source>
        <strain evidence="4 5">SXYLt</strain>
    </source>
</reference>
<proteinExistence type="predicted"/>
<evidence type="ECO:0000313" key="5">
    <source>
        <dbReference type="Proteomes" id="UP000285146"/>
    </source>
</evidence>
<dbReference type="PROSITE" id="PS00675">
    <property type="entry name" value="SIGMA54_INTERACT_1"/>
    <property type="match status" value="1"/>
</dbReference>
<dbReference type="InterPro" id="IPR027417">
    <property type="entry name" value="P-loop_NTPase"/>
</dbReference>
<protein>
    <recommendedName>
        <fullName evidence="3">Zeta toxin domain-containing protein</fullName>
    </recommendedName>
</protein>
<dbReference type="Gene3D" id="3.40.50.300">
    <property type="entry name" value="P-loop containing nucleotide triphosphate hydrolases"/>
    <property type="match status" value="1"/>
</dbReference>
<accession>A0A423XM94</accession>
<evidence type="ECO:0000313" key="4">
    <source>
        <dbReference type="EMBL" id="ROW17585.1"/>
    </source>
</evidence>
<dbReference type="OrthoDB" id="2881954at2759"/>
<dbReference type="InterPro" id="IPR010488">
    <property type="entry name" value="Zeta_toxin_domain"/>
</dbReference>
<organism evidence="4 5">
    <name type="scientific">Cytospora leucostoma</name>
    <dbReference type="NCBI Taxonomy" id="1230097"/>
    <lineage>
        <taxon>Eukaryota</taxon>
        <taxon>Fungi</taxon>
        <taxon>Dikarya</taxon>
        <taxon>Ascomycota</taxon>
        <taxon>Pezizomycotina</taxon>
        <taxon>Sordariomycetes</taxon>
        <taxon>Sordariomycetidae</taxon>
        <taxon>Diaporthales</taxon>
        <taxon>Cytosporaceae</taxon>
        <taxon>Cytospora</taxon>
    </lineage>
</organism>
<keyword evidence="5" id="KW-1185">Reference proteome</keyword>
<keyword evidence="1" id="KW-0547">Nucleotide-binding</keyword>
<evidence type="ECO:0000256" key="1">
    <source>
        <dbReference type="ARBA" id="ARBA00022741"/>
    </source>
</evidence>